<gene>
    <name evidence="3" type="ORF">K4A83_07135</name>
</gene>
<accession>A0ABT3L3G4</accession>
<feature type="chain" id="PRO_5047255017" evidence="2">
    <location>
        <begin position="25"/>
        <end position="141"/>
    </location>
</feature>
<feature type="compositionally biased region" description="Acidic residues" evidence="1">
    <location>
        <begin position="83"/>
        <end position="96"/>
    </location>
</feature>
<dbReference type="RefSeq" id="WP_265263780.1">
    <property type="nucleotide sequence ID" value="NZ_JAIHOM010000026.1"/>
</dbReference>
<feature type="compositionally biased region" description="Acidic residues" evidence="1">
    <location>
        <begin position="104"/>
        <end position="117"/>
    </location>
</feature>
<dbReference type="Proteomes" id="UP001526426">
    <property type="component" value="Unassembled WGS sequence"/>
</dbReference>
<feature type="compositionally biased region" description="Low complexity" evidence="1">
    <location>
        <begin position="123"/>
        <end position="135"/>
    </location>
</feature>
<feature type="region of interest" description="Disordered" evidence="1">
    <location>
        <begin position="56"/>
        <end position="141"/>
    </location>
</feature>
<sequence length="141" mass="14937">MRKIQAFLTILCTLLLVWGTTACGGSVEAIAPQAPTSIPSELGIDAVLDNATPAEVTSPVQALSEEVAPSDELEATEQPTLEETLEEVAPSDELEAAEQPTLEETLEEVAPSDELEAAEQPILEETLSPEVESPEPSTPEE</sequence>
<reference evidence="3 4" key="1">
    <citation type="submission" date="2021-08" db="EMBL/GenBank/DDBJ databases">
        <title>Draft genome sequence of Spirulina subsalsa with high tolerance to salinity and hype-accumulation of phycocyanin.</title>
        <authorList>
            <person name="Pei H."/>
            <person name="Jiang L."/>
        </authorList>
    </citation>
    <scope>NUCLEOTIDE SEQUENCE [LARGE SCALE GENOMIC DNA]</scope>
    <source>
        <strain evidence="3 4">FACHB-351</strain>
    </source>
</reference>
<evidence type="ECO:0000256" key="2">
    <source>
        <dbReference type="SAM" id="SignalP"/>
    </source>
</evidence>
<keyword evidence="4" id="KW-1185">Reference proteome</keyword>
<dbReference type="PROSITE" id="PS51257">
    <property type="entry name" value="PROKAR_LIPOPROTEIN"/>
    <property type="match status" value="1"/>
</dbReference>
<feature type="signal peptide" evidence="2">
    <location>
        <begin position="1"/>
        <end position="24"/>
    </location>
</feature>
<evidence type="ECO:0000313" key="3">
    <source>
        <dbReference type="EMBL" id="MCW6036046.1"/>
    </source>
</evidence>
<dbReference type="EMBL" id="JAIHOM010000026">
    <property type="protein sequence ID" value="MCW6036046.1"/>
    <property type="molecule type" value="Genomic_DNA"/>
</dbReference>
<protein>
    <submittedName>
        <fullName evidence="3">Uncharacterized protein</fullName>
    </submittedName>
</protein>
<name>A0ABT3L3G4_9CYAN</name>
<evidence type="ECO:0000313" key="4">
    <source>
        <dbReference type="Proteomes" id="UP001526426"/>
    </source>
</evidence>
<evidence type="ECO:0000256" key="1">
    <source>
        <dbReference type="SAM" id="MobiDB-lite"/>
    </source>
</evidence>
<comment type="caution">
    <text evidence="3">The sequence shown here is derived from an EMBL/GenBank/DDBJ whole genome shotgun (WGS) entry which is preliminary data.</text>
</comment>
<proteinExistence type="predicted"/>
<organism evidence="3 4">
    <name type="scientific">Spirulina subsalsa FACHB-351</name>
    <dbReference type="NCBI Taxonomy" id="234711"/>
    <lineage>
        <taxon>Bacteria</taxon>
        <taxon>Bacillati</taxon>
        <taxon>Cyanobacteriota</taxon>
        <taxon>Cyanophyceae</taxon>
        <taxon>Spirulinales</taxon>
        <taxon>Spirulinaceae</taxon>
        <taxon>Spirulina</taxon>
    </lineage>
</organism>
<keyword evidence="2" id="KW-0732">Signal</keyword>